<gene>
    <name evidence="2" type="primary">Aste57867_5962</name>
    <name evidence="1" type="ORF">As57867_005948</name>
    <name evidence="2" type="ORF">ASTE57867_5962</name>
</gene>
<name>A0A485KDN4_9STRA</name>
<evidence type="ECO:0000313" key="3">
    <source>
        <dbReference type="Proteomes" id="UP000332933"/>
    </source>
</evidence>
<accession>A0A485KDN4</accession>
<organism evidence="2 3">
    <name type="scientific">Aphanomyces stellatus</name>
    <dbReference type="NCBI Taxonomy" id="120398"/>
    <lineage>
        <taxon>Eukaryota</taxon>
        <taxon>Sar</taxon>
        <taxon>Stramenopiles</taxon>
        <taxon>Oomycota</taxon>
        <taxon>Saprolegniomycetes</taxon>
        <taxon>Saprolegniales</taxon>
        <taxon>Verrucalvaceae</taxon>
        <taxon>Aphanomyces</taxon>
    </lineage>
</organism>
<dbReference type="OrthoDB" id="10248873at2759"/>
<dbReference type="Proteomes" id="UP000332933">
    <property type="component" value="Unassembled WGS sequence"/>
</dbReference>
<dbReference type="EMBL" id="VJMH01002279">
    <property type="protein sequence ID" value="KAF0709372.1"/>
    <property type="molecule type" value="Genomic_DNA"/>
</dbReference>
<protein>
    <submittedName>
        <fullName evidence="2">Aste57867_5962 protein</fullName>
    </submittedName>
</protein>
<proteinExistence type="predicted"/>
<evidence type="ECO:0000313" key="1">
    <source>
        <dbReference type="EMBL" id="KAF0709372.1"/>
    </source>
</evidence>
<dbReference type="Gene3D" id="3.10.20.90">
    <property type="entry name" value="Phosphatidylinositol 3-kinase Catalytic Subunit, Chain A, domain 1"/>
    <property type="match status" value="1"/>
</dbReference>
<reference evidence="1" key="2">
    <citation type="submission" date="2019-06" db="EMBL/GenBank/DDBJ databases">
        <title>Genomics analysis of Aphanomyces spp. identifies a new class of oomycete effector associated with host adaptation.</title>
        <authorList>
            <person name="Gaulin E."/>
        </authorList>
    </citation>
    <scope>NUCLEOTIDE SEQUENCE</scope>
    <source>
        <strain evidence="1">CBS 578.67</strain>
    </source>
</reference>
<evidence type="ECO:0000313" key="2">
    <source>
        <dbReference type="EMBL" id="VFT82979.1"/>
    </source>
</evidence>
<reference evidence="2 3" key="1">
    <citation type="submission" date="2019-03" db="EMBL/GenBank/DDBJ databases">
        <authorList>
            <person name="Gaulin E."/>
            <person name="Dumas B."/>
        </authorList>
    </citation>
    <scope>NUCLEOTIDE SEQUENCE [LARGE SCALE GENOMIC DNA]</scope>
    <source>
        <strain evidence="2">CBS 568.67</strain>
    </source>
</reference>
<keyword evidence="3" id="KW-1185">Reference proteome</keyword>
<sequence length="101" mass="11052">MVHVHDKVIPVCCGSGSQRIQWLGHVGIARYDDTNNQGWLQFGIAPSPRARRLFMFMGASCVVGKPVAVRNAKGAALGMTDIVCEVLSDKEHIYIDTSRVP</sequence>
<dbReference type="EMBL" id="CAADRA010002281">
    <property type="protein sequence ID" value="VFT82979.1"/>
    <property type="molecule type" value="Genomic_DNA"/>
</dbReference>
<dbReference type="AlphaFoldDB" id="A0A485KDN4"/>